<dbReference type="Gene3D" id="1.10.10.10">
    <property type="entry name" value="Winged helix-like DNA-binding domain superfamily/Winged helix DNA-binding domain"/>
    <property type="match status" value="1"/>
</dbReference>
<dbReference type="SUPFAM" id="SSF46689">
    <property type="entry name" value="Homeodomain-like"/>
    <property type="match status" value="1"/>
</dbReference>
<dbReference type="OrthoDB" id="2715981at2759"/>
<protein>
    <submittedName>
        <fullName evidence="1">Winged helix turn helix protein</fullName>
    </submittedName>
</protein>
<organism evidence="1 2">
    <name type="scientific">Ceratobasidium theobromae</name>
    <dbReference type="NCBI Taxonomy" id="1582974"/>
    <lineage>
        <taxon>Eukaryota</taxon>
        <taxon>Fungi</taxon>
        <taxon>Dikarya</taxon>
        <taxon>Basidiomycota</taxon>
        <taxon>Agaricomycotina</taxon>
        <taxon>Agaricomycetes</taxon>
        <taxon>Cantharellales</taxon>
        <taxon>Ceratobasidiaceae</taxon>
        <taxon>Ceratobasidium</taxon>
    </lineage>
</organism>
<dbReference type="Gene3D" id="3.30.420.10">
    <property type="entry name" value="Ribonuclease H-like superfamily/Ribonuclease H"/>
    <property type="match status" value="1"/>
</dbReference>
<accession>A0A5N5QAT4</accession>
<dbReference type="Pfam" id="PF13384">
    <property type="entry name" value="HTH_23"/>
    <property type="match status" value="1"/>
</dbReference>
<dbReference type="InterPro" id="IPR036388">
    <property type="entry name" value="WH-like_DNA-bd_sf"/>
</dbReference>
<dbReference type="Proteomes" id="UP000383932">
    <property type="component" value="Unassembled WGS sequence"/>
</dbReference>
<dbReference type="GO" id="GO:0003676">
    <property type="term" value="F:nucleic acid binding"/>
    <property type="evidence" value="ECO:0007669"/>
    <property type="project" value="InterPro"/>
</dbReference>
<dbReference type="AlphaFoldDB" id="A0A5N5QAT4"/>
<proteinExistence type="predicted"/>
<evidence type="ECO:0000313" key="2">
    <source>
        <dbReference type="Proteomes" id="UP000383932"/>
    </source>
</evidence>
<dbReference type="EMBL" id="SSOP01000372">
    <property type="protein sequence ID" value="KAB5588774.1"/>
    <property type="molecule type" value="Genomic_DNA"/>
</dbReference>
<dbReference type="InterPro" id="IPR036397">
    <property type="entry name" value="RNaseH_sf"/>
</dbReference>
<evidence type="ECO:0000313" key="1">
    <source>
        <dbReference type="EMBL" id="KAB5588774.1"/>
    </source>
</evidence>
<comment type="caution">
    <text evidence="1">The sequence shown here is derived from an EMBL/GenBank/DDBJ whole genome shotgun (WGS) entry which is preliminary data.</text>
</comment>
<sequence length="217" mass="25620">MPPRRRKELSHETRAHIITLWHEGYTYSKIAKKTKLPLSTVWYTVKHAQKYHTLSSLPRSGRPHKFSRYLCRTVIQTLCRYRFEPYKAIATRVGGITASQVKYIARKKKYRRFIARRKPFIDRQKAIKRLEWARINRFRDWDSIIWTDEVQLGIGDQPNHPRVTRRQGEAFLPECIVPTFPNNRELLMAWGCISHGYKGPLICLDMDPPTVTSTGRK</sequence>
<dbReference type="InterPro" id="IPR009057">
    <property type="entry name" value="Homeodomain-like_sf"/>
</dbReference>
<reference evidence="1 2" key="1">
    <citation type="journal article" date="2019" name="Fungal Biol. Biotechnol.">
        <title>Draft genome sequence of fastidious pathogen Ceratobasidium theobromae, which causes vascular-streak dieback in Theobroma cacao.</title>
        <authorList>
            <person name="Ali S.S."/>
            <person name="Asman A."/>
            <person name="Shao J."/>
            <person name="Firmansyah A.P."/>
            <person name="Susilo A.W."/>
            <person name="Rosmana A."/>
            <person name="McMahon P."/>
            <person name="Junaid M."/>
            <person name="Guest D."/>
            <person name="Kheng T.Y."/>
            <person name="Meinhardt L.W."/>
            <person name="Bailey B.A."/>
        </authorList>
    </citation>
    <scope>NUCLEOTIDE SEQUENCE [LARGE SCALE GENOMIC DNA]</scope>
    <source>
        <strain evidence="1 2">CT2</strain>
    </source>
</reference>
<keyword evidence="2" id="KW-1185">Reference proteome</keyword>
<name>A0A5N5QAT4_9AGAM</name>
<gene>
    <name evidence="1" type="ORF">CTheo_7776</name>
</gene>